<keyword evidence="2" id="KW-1185">Reference proteome</keyword>
<comment type="caution">
    <text evidence="1">The sequence shown here is derived from an EMBL/GenBank/DDBJ whole genome shotgun (WGS) entry which is preliminary data.</text>
</comment>
<dbReference type="EMBL" id="JANGAC010000010">
    <property type="protein sequence ID" value="MCQ4924118.1"/>
    <property type="molecule type" value="Genomic_DNA"/>
</dbReference>
<evidence type="ECO:0000313" key="1">
    <source>
        <dbReference type="EMBL" id="MCQ4924118.1"/>
    </source>
</evidence>
<evidence type="ECO:0000313" key="2">
    <source>
        <dbReference type="Proteomes" id="UP001524478"/>
    </source>
</evidence>
<sequence>MNIVFIVTSFWSFGELLIAMEFADELVKSGDEICFIAPPTHKNTILKKGYICISLVPKSRQLNRILFNEVKYSFKPDLVILSDFLNYNFADRHYGITKEDLNIFDTTVCTFDNFYWNYPRKCMDTYGFKSDIPKKIVLEDYGARIVPCPIINSDSVEGENIYTYSLISDFIDISNLEKRKNRIKYGFDNDEDKIILVSYAKWQNEHIEDRGVSEFVKLSNSFFNKLIIKLAEEFHIICVGSKEKIQGDNIHYYSSVHTEIFDELVSISDIYISRNMTSTSMVRIALSGVRCVNIINSISDIRTIEKIVAKDEFNVTIEPYRYLMFPVGWYSFLKPIFDDNPYAELIIQIEQFEIERGIETIKDVLYEDNSNHIILTNKLRKRLSELMTPKEIVRSILSYDLEGKR</sequence>
<reference evidence="1 2" key="1">
    <citation type="submission" date="2022-06" db="EMBL/GenBank/DDBJ databases">
        <title>Isolation of gut microbiota from human fecal samples.</title>
        <authorList>
            <person name="Pamer E.G."/>
            <person name="Barat B."/>
            <person name="Waligurski E."/>
            <person name="Medina S."/>
            <person name="Paddock L."/>
            <person name="Mostad J."/>
        </authorList>
    </citation>
    <scope>NUCLEOTIDE SEQUENCE [LARGE SCALE GENOMIC DNA]</scope>
    <source>
        <strain evidence="1 2">DFI.7.95</strain>
    </source>
</reference>
<accession>A0ABT1SCC6</accession>
<dbReference type="Proteomes" id="UP001524478">
    <property type="component" value="Unassembled WGS sequence"/>
</dbReference>
<protein>
    <submittedName>
        <fullName evidence="1">DUF6365 family protein</fullName>
    </submittedName>
</protein>
<gene>
    <name evidence="1" type="ORF">NE686_13530</name>
</gene>
<proteinExistence type="predicted"/>
<dbReference type="InterPro" id="IPR045945">
    <property type="entry name" value="DUF6365"/>
</dbReference>
<organism evidence="1 2">
    <name type="scientific">Tissierella carlieri</name>
    <dbReference type="NCBI Taxonomy" id="689904"/>
    <lineage>
        <taxon>Bacteria</taxon>
        <taxon>Bacillati</taxon>
        <taxon>Bacillota</taxon>
        <taxon>Tissierellia</taxon>
        <taxon>Tissierellales</taxon>
        <taxon>Tissierellaceae</taxon>
        <taxon>Tissierella</taxon>
    </lineage>
</organism>
<dbReference type="RefSeq" id="WP_256311941.1">
    <property type="nucleotide sequence ID" value="NZ_JANGAC010000010.1"/>
</dbReference>
<name>A0ABT1SCC6_9FIRM</name>
<dbReference type="Pfam" id="PF19892">
    <property type="entry name" value="DUF6365"/>
    <property type="match status" value="1"/>
</dbReference>